<dbReference type="InterPro" id="IPR001387">
    <property type="entry name" value="Cro/C1-type_HTH"/>
</dbReference>
<comment type="caution">
    <text evidence="3">The sequence shown here is derived from an EMBL/GenBank/DDBJ whole genome shotgun (WGS) entry which is preliminary data.</text>
</comment>
<dbReference type="PANTHER" id="PTHR46558:SF14">
    <property type="entry name" value="HTH-TYPE TRANSCRIPTIONAL REGULATOR ANSR"/>
    <property type="match status" value="1"/>
</dbReference>
<organism evidence="3 4">
    <name type="scientific">Limosilactobacillus fastidiosus</name>
    <dbReference type="NCBI Taxonomy" id="2759855"/>
    <lineage>
        <taxon>Bacteria</taxon>
        <taxon>Bacillati</taxon>
        <taxon>Bacillota</taxon>
        <taxon>Bacilli</taxon>
        <taxon>Lactobacillales</taxon>
        <taxon>Lactobacillaceae</taxon>
        <taxon>Limosilactobacillus</taxon>
    </lineage>
</organism>
<dbReference type="PANTHER" id="PTHR46558">
    <property type="entry name" value="TRACRIPTIONAL REGULATORY PROTEIN-RELATED-RELATED"/>
    <property type="match status" value="1"/>
</dbReference>
<dbReference type="Gene3D" id="1.10.260.40">
    <property type="entry name" value="lambda repressor-like DNA-binding domains"/>
    <property type="match status" value="1"/>
</dbReference>
<protein>
    <submittedName>
        <fullName evidence="3">Helix-turn-helix transcriptional regulator</fullName>
    </submittedName>
</protein>
<dbReference type="SMART" id="SM00530">
    <property type="entry name" value="HTH_XRE"/>
    <property type="match status" value="1"/>
</dbReference>
<dbReference type="CDD" id="cd00093">
    <property type="entry name" value="HTH_XRE"/>
    <property type="match status" value="1"/>
</dbReference>
<dbReference type="Pfam" id="PF01381">
    <property type="entry name" value="HTH_3"/>
    <property type="match status" value="1"/>
</dbReference>
<accession>A0A7W3U0I6</accession>
<evidence type="ECO:0000313" key="3">
    <source>
        <dbReference type="EMBL" id="MBB1086691.1"/>
    </source>
</evidence>
<feature type="domain" description="HTH cro/C1-type" evidence="2">
    <location>
        <begin position="8"/>
        <end position="62"/>
    </location>
</feature>
<evidence type="ECO:0000259" key="2">
    <source>
        <dbReference type="PROSITE" id="PS50943"/>
    </source>
</evidence>
<reference evidence="3 4" key="1">
    <citation type="submission" date="2020-07" db="EMBL/GenBank/DDBJ databases">
        <title>Description of Limosilactobacillus balticus sp. nov., Limosilactobacillus agrestis sp. nov., Limosilactobacillus albertensis sp. nov., Limosilactobacillus rudii sp. nov., Limosilactobacillus fastidiosus sp. nov., five novel Limosilactobacillus species isolated from the vertebrate gastrointestinal tract, and proposal of 6 subspecies of Limosilactobacillus reuteri adapted to the gastrointestinal tract of specific vertebrate hosts.</title>
        <authorList>
            <person name="Li F."/>
            <person name="Cheng C."/>
            <person name="Zheng J."/>
            <person name="Quevedo R.M."/>
            <person name="Li J."/>
            <person name="Roos S."/>
            <person name="Gaenzle M.G."/>
            <person name="Walter J."/>
        </authorList>
    </citation>
    <scope>NUCLEOTIDE SEQUENCE [LARGE SCALE GENOMIC DNA]</scope>
    <source>
        <strain evidence="3 4">WF-MA3-C</strain>
    </source>
</reference>
<proteinExistence type="predicted"/>
<dbReference type="RefSeq" id="WP_182581560.1">
    <property type="nucleotide sequence ID" value="NZ_JACIUY010000064.1"/>
</dbReference>
<dbReference type="InterPro" id="IPR010982">
    <property type="entry name" value="Lambda_DNA-bd_dom_sf"/>
</dbReference>
<dbReference type="GO" id="GO:0003677">
    <property type="term" value="F:DNA binding"/>
    <property type="evidence" value="ECO:0007669"/>
    <property type="project" value="UniProtKB-KW"/>
</dbReference>
<sequence>MTAINERITALREQRGWSKTFVAKKLGLNLSTYANYEYGNREPDIKTLSDIAKLFNTSIDYLIGQKKQEDKHVDIKNDPVVLSYGGKPISKEDMDVIKAILARHQD</sequence>
<dbReference type="PROSITE" id="PS50943">
    <property type="entry name" value="HTH_CROC1"/>
    <property type="match status" value="1"/>
</dbReference>
<dbReference type="Proteomes" id="UP000518255">
    <property type="component" value="Unassembled WGS sequence"/>
</dbReference>
<keyword evidence="1" id="KW-0238">DNA-binding</keyword>
<evidence type="ECO:0000256" key="1">
    <source>
        <dbReference type="ARBA" id="ARBA00023125"/>
    </source>
</evidence>
<evidence type="ECO:0000313" key="4">
    <source>
        <dbReference type="Proteomes" id="UP000518255"/>
    </source>
</evidence>
<dbReference type="AlphaFoldDB" id="A0A7W3U0I6"/>
<name>A0A7W3U0I6_9LACO</name>
<dbReference type="EMBL" id="JACIUY010000064">
    <property type="protein sequence ID" value="MBB1086691.1"/>
    <property type="molecule type" value="Genomic_DNA"/>
</dbReference>
<dbReference type="SUPFAM" id="SSF47413">
    <property type="entry name" value="lambda repressor-like DNA-binding domains"/>
    <property type="match status" value="1"/>
</dbReference>
<gene>
    <name evidence="3" type="ORF">H5R63_07870</name>
</gene>